<accession>A0A7J5Y513</accession>
<dbReference type="EMBL" id="JAAKFY010000018">
    <property type="protein sequence ID" value="KAF3843879.1"/>
    <property type="molecule type" value="Genomic_DNA"/>
</dbReference>
<proteinExistence type="predicted"/>
<keyword evidence="2" id="KW-1185">Reference proteome</keyword>
<evidence type="ECO:0000313" key="2">
    <source>
        <dbReference type="Proteomes" id="UP000518266"/>
    </source>
</evidence>
<name>A0A7J5Y513_DISMA</name>
<comment type="caution">
    <text evidence="1">The sequence shown here is derived from an EMBL/GenBank/DDBJ whole genome shotgun (WGS) entry which is preliminary data.</text>
</comment>
<protein>
    <submittedName>
        <fullName evidence="1">Uncharacterized protein</fullName>
    </submittedName>
</protein>
<dbReference type="AlphaFoldDB" id="A0A7J5Y513"/>
<dbReference type="Proteomes" id="UP000518266">
    <property type="component" value="Unassembled WGS sequence"/>
</dbReference>
<evidence type="ECO:0000313" key="1">
    <source>
        <dbReference type="EMBL" id="KAF3843879.1"/>
    </source>
</evidence>
<sequence length="98" mass="10430">MCNKCSGCMDLCVVQSNSVGSAVSAAAQQPLHMLRTPRVQYSGTSIIRMETDEEDPSVGEEHEGGGQEDGAVTISRMYIPLSCASAPPQLRLKAVMSQ</sequence>
<organism evidence="1 2">
    <name type="scientific">Dissostichus mawsoni</name>
    <name type="common">Antarctic cod</name>
    <dbReference type="NCBI Taxonomy" id="36200"/>
    <lineage>
        <taxon>Eukaryota</taxon>
        <taxon>Metazoa</taxon>
        <taxon>Chordata</taxon>
        <taxon>Craniata</taxon>
        <taxon>Vertebrata</taxon>
        <taxon>Euteleostomi</taxon>
        <taxon>Actinopterygii</taxon>
        <taxon>Neopterygii</taxon>
        <taxon>Teleostei</taxon>
        <taxon>Neoteleostei</taxon>
        <taxon>Acanthomorphata</taxon>
        <taxon>Eupercaria</taxon>
        <taxon>Perciformes</taxon>
        <taxon>Notothenioidei</taxon>
        <taxon>Nototheniidae</taxon>
        <taxon>Dissostichus</taxon>
    </lineage>
</organism>
<gene>
    <name evidence="1" type="ORF">F7725_002728</name>
</gene>
<reference evidence="1 2" key="1">
    <citation type="submission" date="2020-03" db="EMBL/GenBank/DDBJ databases">
        <title>Dissostichus mawsoni Genome sequencing and assembly.</title>
        <authorList>
            <person name="Park H."/>
        </authorList>
    </citation>
    <scope>NUCLEOTIDE SEQUENCE [LARGE SCALE GENOMIC DNA]</scope>
    <source>
        <strain evidence="1">DM0001</strain>
        <tissue evidence="1">Muscle</tissue>
    </source>
</reference>